<keyword evidence="2" id="KW-1185">Reference proteome</keyword>
<protein>
    <submittedName>
        <fullName evidence="1">Uncharacterized protein</fullName>
    </submittedName>
</protein>
<dbReference type="RefSeq" id="WP_283763777.1">
    <property type="nucleotide sequence ID" value="NZ_JAQPOK010000124.1"/>
</dbReference>
<organism evidence="1 2">
    <name type="scientific">Roseofilum halophilum BLCC-M91</name>
    <dbReference type="NCBI Taxonomy" id="3022259"/>
    <lineage>
        <taxon>Bacteria</taxon>
        <taxon>Bacillati</taxon>
        <taxon>Cyanobacteriota</taxon>
        <taxon>Cyanophyceae</taxon>
        <taxon>Desertifilales</taxon>
        <taxon>Desertifilaceae</taxon>
        <taxon>Roseofilum</taxon>
        <taxon>Roseofilum halophilum</taxon>
    </lineage>
</organism>
<comment type="caution">
    <text evidence="1">The sequence shown here is derived from an EMBL/GenBank/DDBJ whole genome shotgun (WGS) entry which is preliminary data.</text>
</comment>
<reference evidence="1 2" key="1">
    <citation type="submission" date="2023-01" db="EMBL/GenBank/DDBJ databases">
        <title>Novel diversity within Roseofilum (Cyanobacteria; Desertifilaceae) from marine benthic mats with descriptions of four novel species.</title>
        <authorList>
            <person name="Wang Y."/>
            <person name="Berthold D.E."/>
            <person name="Hu J."/>
            <person name="Lefler F.W."/>
            <person name="Laughinghouse H.D. IV."/>
        </authorList>
    </citation>
    <scope>NUCLEOTIDE SEQUENCE [LARGE SCALE GENOMIC DNA]</scope>
    <source>
        <strain evidence="1 2">BLCC-M91</strain>
    </source>
</reference>
<dbReference type="EMBL" id="JAQPOK010000124">
    <property type="protein sequence ID" value="MDJ1180476.1"/>
    <property type="molecule type" value="Genomic_DNA"/>
</dbReference>
<evidence type="ECO:0000313" key="2">
    <source>
        <dbReference type="Proteomes" id="UP001231370"/>
    </source>
</evidence>
<evidence type="ECO:0000313" key="1">
    <source>
        <dbReference type="EMBL" id="MDJ1180476.1"/>
    </source>
</evidence>
<gene>
    <name evidence="1" type="ORF">PJF56_16560</name>
</gene>
<sequence>MVTLPFDFTLSDRGDRRRPELVGHNKLIQKTLIRILGLKPRPSRTALWYNSVGRPTRDADVTESLYVTKSGFNPWRIELR</sequence>
<proteinExistence type="predicted"/>
<name>A0ABT7BMS6_9CYAN</name>
<accession>A0ABT7BMS6</accession>
<dbReference type="Proteomes" id="UP001231370">
    <property type="component" value="Unassembled WGS sequence"/>
</dbReference>